<name>A0A7S4NZC1_9EUKA</name>
<feature type="compositionally biased region" description="Polar residues" evidence="6">
    <location>
        <begin position="41"/>
        <end position="50"/>
    </location>
</feature>
<gene>
    <name evidence="9" type="ORF">NAES01612_LOCUS16273</name>
</gene>
<dbReference type="SUPFAM" id="SSF50729">
    <property type="entry name" value="PH domain-like"/>
    <property type="match status" value="1"/>
</dbReference>
<evidence type="ECO:0000256" key="3">
    <source>
        <dbReference type="ARBA" id="ARBA00022771"/>
    </source>
</evidence>
<dbReference type="InterPro" id="IPR001164">
    <property type="entry name" value="ArfGAP_dom"/>
</dbReference>
<dbReference type="InterPro" id="IPR011993">
    <property type="entry name" value="PH-like_dom_sf"/>
</dbReference>
<feature type="region of interest" description="Disordered" evidence="6">
    <location>
        <begin position="257"/>
        <end position="280"/>
    </location>
</feature>
<evidence type="ECO:0000256" key="5">
    <source>
        <dbReference type="PROSITE-ProRule" id="PRU00288"/>
    </source>
</evidence>
<dbReference type="InterPro" id="IPR045258">
    <property type="entry name" value="ACAP1/2/3-like"/>
</dbReference>
<dbReference type="FunFam" id="1.10.220.150:FF:000009">
    <property type="entry name" value="stromal membrane-associated protein 1 isoform X1"/>
    <property type="match status" value="1"/>
</dbReference>
<dbReference type="PROSITE" id="PS50003">
    <property type="entry name" value="PH_DOMAIN"/>
    <property type="match status" value="1"/>
</dbReference>
<evidence type="ECO:0000259" key="8">
    <source>
        <dbReference type="PROSITE" id="PS50115"/>
    </source>
</evidence>
<evidence type="ECO:0000259" key="7">
    <source>
        <dbReference type="PROSITE" id="PS50003"/>
    </source>
</evidence>
<proteinExistence type="predicted"/>
<dbReference type="PANTHER" id="PTHR23180">
    <property type="entry name" value="CENTAURIN/ARF"/>
    <property type="match status" value="1"/>
</dbReference>
<feature type="region of interest" description="Disordered" evidence="6">
    <location>
        <begin position="431"/>
        <end position="455"/>
    </location>
</feature>
<evidence type="ECO:0000256" key="2">
    <source>
        <dbReference type="ARBA" id="ARBA00022723"/>
    </source>
</evidence>
<evidence type="ECO:0000256" key="4">
    <source>
        <dbReference type="ARBA" id="ARBA00022833"/>
    </source>
</evidence>
<feature type="compositionally biased region" description="Basic and acidic residues" evidence="6">
    <location>
        <begin position="13"/>
        <end position="27"/>
    </location>
</feature>
<keyword evidence="3 5" id="KW-0863">Zinc-finger</keyword>
<dbReference type="GO" id="GO:0005096">
    <property type="term" value="F:GTPase activator activity"/>
    <property type="evidence" value="ECO:0007669"/>
    <property type="project" value="UniProtKB-KW"/>
</dbReference>
<feature type="compositionally biased region" description="Acidic residues" evidence="6">
    <location>
        <begin position="262"/>
        <end position="273"/>
    </location>
</feature>
<feature type="compositionally biased region" description="Pro residues" evidence="6">
    <location>
        <begin position="437"/>
        <end position="455"/>
    </location>
</feature>
<feature type="domain" description="PH" evidence="7">
    <location>
        <begin position="158"/>
        <end position="249"/>
    </location>
</feature>
<dbReference type="SMART" id="SM00105">
    <property type="entry name" value="ArfGap"/>
    <property type="match status" value="1"/>
</dbReference>
<dbReference type="Gene3D" id="2.30.29.30">
    <property type="entry name" value="Pleckstrin-homology domain (PH domain)/Phosphotyrosine-binding domain (PTB)"/>
    <property type="match status" value="1"/>
</dbReference>
<dbReference type="CDD" id="cd08204">
    <property type="entry name" value="ArfGap"/>
    <property type="match status" value="1"/>
</dbReference>
<feature type="compositionally biased region" description="Polar residues" evidence="6">
    <location>
        <begin position="1"/>
        <end position="11"/>
    </location>
</feature>
<sequence>MDYQNYKSYSNRGFDKTPDEKKPERLEQQQVKKQHSLSRFMATSSTSSQPEPYDLRSKQSSSANPLPPPPYNPTSSPTSSPSFSASASPSQSHSPSSYFRDNFQSTFSSKGRVGAGDRGGVREGGAEWLERISSPARSFVKGDEESKKYEFVVDPQNPPIKMGYLTMKVPGHIRWKRRWCILTDNTLLIHKETMDELLQKVTLMGGAVKPVADKSTNFVLLTCGETLNFSCNSPKDMFGWVTAISEVCENLVMTSIQPTSSEQDESSEADLEGSTEGSQERKELLRIMKTTGNNVCADCNAADPDWASINLGVFICLQCSGVHRSLGSHVSKVRSIYLDDWQWENVDVMRKIGNVAANTEWESQIKNNPKPTVNSSREEREKFIHTKYVKKLFTENRVEINTSEDLKVLILDLLERDLKFREQVRALILTDEEKNLLPPPPSSPPPFLPPSSPPP</sequence>
<feature type="compositionally biased region" description="Low complexity" evidence="6">
    <location>
        <begin position="73"/>
        <end position="99"/>
    </location>
</feature>
<dbReference type="AlphaFoldDB" id="A0A7S4NZC1"/>
<dbReference type="CDD" id="cd00821">
    <property type="entry name" value="PH"/>
    <property type="match status" value="1"/>
</dbReference>
<dbReference type="Gene3D" id="1.10.220.150">
    <property type="entry name" value="Arf GTPase activating protein"/>
    <property type="match status" value="1"/>
</dbReference>
<keyword evidence="1" id="KW-0343">GTPase activation</keyword>
<keyword evidence="4" id="KW-0862">Zinc</keyword>
<reference evidence="9" key="1">
    <citation type="submission" date="2021-01" db="EMBL/GenBank/DDBJ databases">
        <authorList>
            <person name="Corre E."/>
            <person name="Pelletier E."/>
            <person name="Niang G."/>
            <person name="Scheremetjew M."/>
            <person name="Finn R."/>
            <person name="Kale V."/>
            <person name="Holt S."/>
            <person name="Cochrane G."/>
            <person name="Meng A."/>
            <person name="Brown T."/>
            <person name="Cohen L."/>
        </authorList>
    </citation>
    <scope>NUCLEOTIDE SEQUENCE</scope>
    <source>
        <strain evidence="9">SoJaBio B1-5/56/2</strain>
    </source>
</reference>
<feature type="domain" description="Arf-GAP" evidence="8">
    <location>
        <begin position="279"/>
        <end position="405"/>
    </location>
</feature>
<evidence type="ECO:0000313" key="9">
    <source>
        <dbReference type="EMBL" id="CAE2316639.1"/>
    </source>
</evidence>
<evidence type="ECO:0000256" key="1">
    <source>
        <dbReference type="ARBA" id="ARBA00022468"/>
    </source>
</evidence>
<keyword evidence="2" id="KW-0479">Metal-binding</keyword>
<dbReference type="GO" id="GO:0008270">
    <property type="term" value="F:zinc ion binding"/>
    <property type="evidence" value="ECO:0007669"/>
    <property type="project" value="UniProtKB-KW"/>
</dbReference>
<dbReference type="SUPFAM" id="SSF57863">
    <property type="entry name" value="ArfGap/RecO-like zinc finger"/>
    <property type="match status" value="1"/>
</dbReference>
<dbReference type="InterPro" id="IPR037278">
    <property type="entry name" value="ARFGAP/RecO"/>
</dbReference>
<dbReference type="InterPro" id="IPR001849">
    <property type="entry name" value="PH_domain"/>
</dbReference>
<dbReference type="PRINTS" id="PR00405">
    <property type="entry name" value="REVINTRACTNG"/>
</dbReference>
<evidence type="ECO:0000256" key="6">
    <source>
        <dbReference type="SAM" id="MobiDB-lite"/>
    </source>
</evidence>
<feature type="region of interest" description="Disordered" evidence="6">
    <location>
        <begin position="1"/>
        <end position="103"/>
    </location>
</feature>
<dbReference type="SMART" id="SM00233">
    <property type="entry name" value="PH"/>
    <property type="match status" value="1"/>
</dbReference>
<organism evidence="9">
    <name type="scientific">Paramoeba aestuarina</name>
    <dbReference type="NCBI Taxonomy" id="180227"/>
    <lineage>
        <taxon>Eukaryota</taxon>
        <taxon>Amoebozoa</taxon>
        <taxon>Discosea</taxon>
        <taxon>Flabellinia</taxon>
        <taxon>Dactylopodida</taxon>
        <taxon>Paramoebidae</taxon>
        <taxon>Paramoeba</taxon>
    </lineage>
</organism>
<dbReference type="Pfam" id="PF01412">
    <property type="entry name" value="ArfGap"/>
    <property type="match status" value="1"/>
</dbReference>
<dbReference type="EMBL" id="HBKR01024791">
    <property type="protein sequence ID" value="CAE2316639.1"/>
    <property type="molecule type" value="Transcribed_RNA"/>
</dbReference>
<protein>
    <submittedName>
        <fullName evidence="9">Uncharacterized protein</fullName>
    </submittedName>
</protein>
<dbReference type="InterPro" id="IPR038508">
    <property type="entry name" value="ArfGAP_dom_sf"/>
</dbReference>
<dbReference type="PANTHER" id="PTHR23180:SF160">
    <property type="entry name" value="ADP-RIBOSYLATION FACTOR GTPASE-ACTIVATING PROTEIN EFFECTOR PROTEIN 1"/>
    <property type="match status" value="1"/>
</dbReference>
<dbReference type="Pfam" id="PF00169">
    <property type="entry name" value="PH"/>
    <property type="match status" value="1"/>
</dbReference>
<dbReference type="PROSITE" id="PS50115">
    <property type="entry name" value="ARFGAP"/>
    <property type="match status" value="1"/>
</dbReference>
<accession>A0A7S4NZC1</accession>